<dbReference type="Pfam" id="PF12849">
    <property type="entry name" value="PBP_like_2"/>
    <property type="match status" value="1"/>
</dbReference>
<evidence type="ECO:0000313" key="4">
    <source>
        <dbReference type="EMBL" id="GFO65852.1"/>
    </source>
</evidence>
<dbReference type="PANTHER" id="PTHR30570">
    <property type="entry name" value="PERIPLASMIC PHOSPHATE BINDING COMPONENT OF PHOSPHATE ABC TRANSPORTER"/>
    <property type="match status" value="1"/>
</dbReference>
<reference evidence="5" key="3">
    <citation type="submission" date="2022-04" db="EMBL/GenBank/DDBJ databases">
        <authorList>
            <person name="Liu G."/>
        </authorList>
    </citation>
    <scope>NUCLEOTIDE SEQUENCE</scope>
    <source>
        <strain evidence="5">RG22</strain>
    </source>
</reference>
<keyword evidence="1 2" id="KW-0732">Signal</keyword>
<feature type="signal peptide" evidence="2">
    <location>
        <begin position="1"/>
        <end position="24"/>
    </location>
</feature>
<accession>A0A6V8N097</accession>
<dbReference type="SUPFAM" id="SSF53850">
    <property type="entry name" value="Periplasmic binding protein-like II"/>
    <property type="match status" value="1"/>
</dbReference>
<proteinExistence type="predicted"/>
<reference evidence="6" key="1">
    <citation type="submission" date="2020-06" db="EMBL/GenBank/DDBJ databases">
        <title>Draft genomic sequecing of Geomonas sp. Red736.</title>
        <authorList>
            <person name="Itoh H."/>
            <person name="Xu Z.X."/>
            <person name="Ushijima N."/>
            <person name="Masuda Y."/>
            <person name="Shiratori Y."/>
            <person name="Senoo K."/>
        </authorList>
    </citation>
    <scope>NUCLEOTIDE SEQUENCE [LARGE SCALE GENOMIC DNA]</scope>
    <source>
        <strain evidence="6">Red736</strain>
    </source>
</reference>
<keyword evidence="7" id="KW-1185">Reference proteome</keyword>
<evidence type="ECO:0000313" key="5">
    <source>
        <dbReference type="EMBL" id="UPU36596.1"/>
    </source>
</evidence>
<dbReference type="Gene3D" id="3.40.190.10">
    <property type="entry name" value="Periplasmic binding protein-like II"/>
    <property type="match status" value="2"/>
</dbReference>
<dbReference type="Proteomes" id="UP000568888">
    <property type="component" value="Unassembled WGS sequence"/>
</dbReference>
<gene>
    <name evidence="4" type="ORF">GMPD_37710</name>
    <name evidence="5" type="ORF">M1B72_02510</name>
</gene>
<dbReference type="EMBL" id="BLXY01000013">
    <property type="protein sequence ID" value="GFO65852.1"/>
    <property type="molecule type" value="Genomic_DNA"/>
</dbReference>
<evidence type="ECO:0000313" key="7">
    <source>
        <dbReference type="Proteomes" id="UP000831485"/>
    </source>
</evidence>
<dbReference type="InterPro" id="IPR050811">
    <property type="entry name" value="Phosphate_ABC_transporter"/>
</dbReference>
<protein>
    <submittedName>
        <fullName evidence="4">Phosphate ABC transporter substrate-binding protein</fullName>
    </submittedName>
    <submittedName>
        <fullName evidence="5">Substrate-binding domain-containing protein</fullName>
    </submittedName>
</protein>
<organism evidence="4 6">
    <name type="scientific">Geomonas paludis</name>
    <dbReference type="NCBI Taxonomy" id="2740185"/>
    <lineage>
        <taxon>Bacteria</taxon>
        <taxon>Pseudomonadati</taxon>
        <taxon>Thermodesulfobacteriota</taxon>
        <taxon>Desulfuromonadia</taxon>
        <taxon>Geobacterales</taxon>
        <taxon>Geobacteraceae</taxon>
        <taxon>Geomonas</taxon>
    </lineage>
</organism>
<evidence type="ECO:0000256" key="1">
    <source>
        <dbReference type="ARBA" id="ARBA00022729"/>
    </source>
</evidence>
<dbReference type="AlphaFoldDB" id="A0A6V8N097"/>
<sequence length="254" mass="26657">MRAMRVAAAIIVSVLAGVAAQAGAEELKIGAGGAPTENILKPIRTAFEQASGLKLYIVASGPKNAFVDLQKGEVDAAAAGLSYQDWLALMKKEGAEVAQPAAFTPVVVGKDKIKVLVNKENKVSQLSAEQLQGIFSGEIGSWKEVGGEDVPILLVVGKLTPGTNSMFFKKFLGDKAVAKDVIDATTAEDVRLNVASNPSAIGFGPLSLVDESVKAVQAPELARDITLITKGKPSAKVQKLLDFINGEGKKYIKQ</sequence>
<evidence type="ECO:0000256" key="2">
    <source>
        <dbReference type="SAM" id="SignalP"/>
    </source>
</evidence>
<feature type="chain" id="PRO_5028262783" evidence="2">
    <location>
        <begin position="25"/>
        <end position="254"/>
    </location>
</feature>
<dbReference type="RefSeq" id="WP_183350302.1">
    <property type="nucleotide sequence ID" value="NZ_BLXY01000013.1"/>
</dbReference>
<dbReference type="Proteomes" id="UP000831485">
    <property type="component" value="Chromosome"/>
</dbReference>
<reference evidence="4" key="2">
    <citation type="journal article" date="2021" name="Int. J. Syst. Evol. Microbiol.">
        <title>Geomonas silvestris sp. nov., Geomonas paludis sp. nov. and Geomonas limicola sp. nov., isolated from terrestrial environments, and emended description of the genus Geomonas.</title>
        <authorList>
            <person name="Itoh H."/>
            <person name="Xu Z."/>
            <person name="Masuda Y."/>
            <person name="Ushijima N."/>
            <person name="Hayakawa C."/>
            <person name="Shiratori Y."/>
            <person name="Senoo K."/>
        </authorList>
    </citation>
    <scope>NUCLEOTIDE SEQUENCE</scope>
    <source>
        <strain evidence="4">Red736</strain>
    </source>
</reference>
<name>A0A6V8N097_9BACT</name>
<feature type="domain" description="PBP" evidence="3">
    <location>
        <begin position="21"/>
        <end position="203"/>
    </location>
</feature>
<evidence type="ECO:0000313" key="6">
    <source>
        <dbReference type="Proteomes" id="UP000568888"/>
    </source>
</evidence>
<evidence type="ECO:0000259" key="3">
    <source>
        <dbReference type="Pfam" id="PF12849"/>
    </source>
</evidence>
<dbReference type="PANTHER" id="PTHR30570:SF1">
    <property type="entry name" value="PHOSPHATE-BINDING PROTEIN PSTS"/>
    <property type="match status" value="1"/>
</dbReference>
<dbReference type="EMBL" id="CP096574">
    <property type="protein sequence ID" value="UPU36596.1"/>
    <property type="molecule type" value="Genomic_DNA"/>
</dbReference>
<dbReference type="InterPro" id="IPR024370">
    <property type="entry name" value="PBP_domain"/>
</dbReference>